<gene>
    <name evidence="2" type="primary">ycfS_1</name>
    <name evidence="2" type="ORF">NCTC9149_04332</name>
</gene>
<proteinExistence type="predicted"/>
<organism evidence="2 3">
    <name type="scientific">Klebsiella grimontii</name>
    <dbReference type="NCBI Taxonomy" id="2058152"/>
    <lineage>
        <taxon>Bacteria</taxon>
        <taxon>Pseudomonadati</taxon>
        <taxon>Pseudomonadota</taxon>
        <taxon>Gammaproteobacteria</taxon>
        <taxon>Enterobacterales</taxon>
        <taxon>Enterobacteriaceae</taxon>
        <taxon>Klebsiella/Raoultella group</taxon>
        <taxon>Klebsiella</taxon>
    </lineage>
</organism>
<keyword evidence="2" id="KW-0808">Transferase</keyword>
<dbReference type="AlphaFoldDB" id="A0A7H4P630"/>
<dbReference type="EMBL" id="UGMX01000002">
    <property type="protein sequence ID" value="STW07895.1"/>
    <property type="molecule type" value="Genomic_DNA"/>
</dbReference>
<feature type="signal peptide" evidence="1">
    <location>
        <begin position="1"/>
        <end position="26"/>
    </location>
</feature>
<dbReference type="EC" id="2.-.-.-" evidence="2"/>
<evidence type="ECO:0000313" key="3">
    <source>
        <dbReference type="Proteomes" id="UP000254571"/>
    </source>
</evidence>
<evidence type="ECO:0000313" key="2">
    <source>
        <dbReference type="EMBL" id="STW07895.1"/>
    </source>
</evidence>
<sequence length="85" mass="9351">MKSFSRISLWLGMIAIATALALPARANTWPLPPPGSRLVGQNQFHVVENNGGSLEAIAKNITSVFWPCSRRTPAWTLMFREPVAC</sequence>
<dbReference type="GO" id="GO:0016740">
    <property type="term" value="F:transferase activity"/>
    <property type="evidence" value="ECO:0007669"/>
    <property type="project" value="UniProtKB-KW"/>
</dbReference>
<keyword evidence="1" id="KW-0732">Signal</keyword>
<name>A0A7H4P630_9ENTR</name>
<protein>
    <submittedName>
        <fullName evidence="2">L,D-transpeptidase YcfS</fullName>
        <ecNumber evidence="2">2.-.-.-</ecNumber>
    </submittedName>
</protein>
<comment type="caution">
    <text evidence="2">The sequence shown here is derived from an EMBL/GenBank/DDBJ whole genome shotgun (WGS) entry which is preliminary data.</text>
</comment>
<dbReference type="Proteomes" id="UP000254571">
    <property type="component" value="Unassembled WGS sequence"/>
</dbReference>
<reference evidence="2 3" key="1">
    <citation type="submission" date="2018-06" db="EMBL/GenBank/DDBJ databases">
        <authorList>
            <consortium name="Pathogen Informatics"/>
            <person name="Doyle S."/>
        </authorList>
    </citation>
    <scope>NUCLEOTIDE SEQUENCE [LARGE SCALE GENOMIC DNA]</scope>
    <source>
        <strain evidence="2 3">NCTC9149</strain>
    </source>
</reference>
<evidence type="ECO:0000256" key="1">
    <source>
        <dbReference type="SAM" id="SignalP"/>
    </source>
</evidence>
<accession>A0A7H4P630</accession>
<feature type="chain" id="PRO_5028957133" evidence="1">
    <location>
        <begin position="27"/>
        <end position="85"/>
    </location>
</feature>